<accession>A0ABP7S9N7</accession>
<keyword evidence="8" id="KW-1185">Reference proteome</keyword>
<sequence>MALPSSTPPSSTPSEAGQIAQADGRVELADPASIEHSPYYNEELAPVPVAKRTWTTYNFAALWIGMAHNIPSYLLASGLIALGMSWVQAFVTITLGNLLVLIPMLLNSHAGTKYGVPFPVFARAFYGVRGANFAGLLRAFIACGWFGIQTWIGGEAIYALAGKLLGSWWRDADRVFGQPWTLWAAFLFFWAVQMVIIWRGMDTLRRFENWAAPFVIVAAVALLVWVLIEAGGVGPILEQPSKLGWGIEFWSVFAPSLMGMIAFWSTLSLNMPDFTRFGGSQRQQAWGQVLGLPTTMSFFALLSIFITSGTAVIYGEAIWDPIKLTEKFDNPLVVALSLFTVMVATLSVNVAANVVSPSYDFSNAAPRLISFRVGGLITGVLGIAIQPWHLVADPNIYIYVWLGFYGGLLGSIAGVLAAGYWVLGKKTLHLPDLYERGGRYWFTGGWNINAVFATVLGSVAAVGGAYSVPGKGPFPEDGLIPFLKPLYDYSWAVGLVVALGAYVLLSLPQRRREAARAVD</sequence>
<feature type="transmembrane region" description="Helical" evidence="6">
    <location>
        <begin position="139"/>
        <end position="160"/>
    </location>
</feature>
<evidence type="ECO:0000256" key="1">
    <source>
        <dbReference type="ARBA" id="ARBA00004141"/>
    </source>
</evidence>
<proteinExistence type="inferred from homology"/>
<reference evidence="8" key="1">
    <citation type="journal article" date="2019" name="Int. J. Syst. Evol. Microbiol.">
        <title>The Global Catalogue of Microorganisms (GCM) 10K type strain sequencing project: providing services to taxonomists for standard genome sequencing and annotation.</title>
        <authorList>
            <consortium name="The Broad Institute Genomics Platform"/>
            <consortium name="The Broad Institute Genome Sequencing Center for Infectious Disease"/>
            <person name="Wu L."/>
            <person name="Ma J."/>
        </authorList>
    </citation>
    <scope>NUCLEOTIDE SEQUENCE [LARGE SCALE GENOMIC DNA]</scope>
    <source>
        <strain evidence="8">JCM 17342</strain>
    </source>
</reference>
<dbReference type="CDD" id="cd11485">
    <property type="entry name" value="SLC-NCS1sbd_YbbW-like"/>
    <property type="match status" value="1"/>
</dbReference>
<feature type="transmembrane region" description="Helical" evidence="6">
    <location>
        <begin position="86"/>
        <end position="106"/>
    </location>
</feature>
<dbReference type="InterPro" id="IPR045225">
    <property type="entry name" value="Uracil/uridine/allantoin_perm"/>
</dbReference>
<dbReference type="PANTHER" id="PTHR30618">
    <property type="entry name" value="NCS1 FAMILY PURINE/PYRIMIDINE TRANSPORTER"/>
    <property type="match status" value="1"/>
</dbReference>
<dbReference type="Proteomes" id="UP001501747">
    <property type="component" value="Unassembled WGS sequence"/>
</dbReference>
<protein>
    <submittedName>
        <fullName evidence="7">NCS1 family nucleobase:cation symporter-1</fullName>
    </submittedName>
</protein>
<feature type="transmembrane region" description="Helical" evidence="6">
    <location>
        <begin position="334"/>
        <end position="356"/>
    </location>
</feature>
<dbReference type="EMBL" id="BAABAL010000009">
    <property type="protein sequence ID" value="GAA4008548.1"/>
    <property type="molecule type" value="Genomic_DNA"/>
</dbReference>
<feature type="transmembrane region" description="Helical" evidence="6">
    <location>
        <begin position="489"/>
        <end position="507"/>
    </location>
</feature>
<gene>
    <name evidence="7" type="ORF">GCM10022247_33450</name>
</gene>
<feature type="transmembrane region" description="Helical" evidence="6">
    <location>
        <begin position="396"/>
        <end position="423"/>
    </location>
</feature>
<evidence type="ECO:0000313" key="8">
    <source>
        <dbReference type="Proteomes" id="UP001501747"/>
    </source>
</evidence>
<dbReference type="RefSeq" id="WP_344875687.1">
    <property type="nucleotide sequence ID" value="NZ_BAABAL010000009.1"/>
</dbReference>
<keyword evidence="5 6" id="KW-0472">Membrane</keyword>
<feature type="transmembrane region" description="Helical" evidence="6">
    <location>
        <begin position="368"/>
        <end position="390"/>
    </location>
</feature>
<feature type="transmembrane region" description="Helical" evidence="6">
    <location>
        <begin position="248"/>
        <end position="269"/>
    </location>
</feature>
<dbReference type="InterPro" id="IPR001248">
    <property type="entry name" value="Pur-cyt_permease"/>
</dbReference>
<feature type="transmembrane region" description="Helical" evidence="6">
    <location>
        <begin position="290"/>
        <end position="314"/>
    </location>
</feature>
<feature type="transmembrane region" description="Helical" evidence="6">
    <location>
        <begin position="444"/>
        <end position="469"/>
    </location>
</feature>
<evidence type="ECO:0000256" key="6">
    <source>
        <dbReference type="SAM" id="Phobius"/>
    </source>
</evidence>
<keyword evidence="4 6" id="KW-1133">Transmembrane helix</keyword>
<dbReference type="InterPro" id="IPR012681">
    <property type="entry name" value="NCS1"/>
</dbReference>
<feature type="transmembrane region" description="Helical" evidence="6">
    <location>
        <begin position="60"/>
        <end position="80"/>
    </location>
</feature>
<dbReference type="PANTHER" id="PTHR30618:SF0">
    <property type="entry name" value="PURINE-URACIL PERMEASE NCS1"/>
    <property type="match status" value="1"/>
</dbReference>
<evidence type="ECO:0000313" key="7">
    <source>
        <dbReference type="EMBL" id="GAA4008548.1"/>
    </source>
</evidence>
<organism evidence="7 8">
    <name type="scientific">Allokutzneria multivorans</name>
    <dbReference type="NCBI Taxonomy" id="1142134"/>
    <lineage>
        <taxon>Bacteria</taxon>
        <taxon>Bacillati</taxon>
        <taxon>Actinomycetota</taxon>
        <taxon>Actinomycetes</taxon>
        <taxon>Pseudonocardiales</taxon>
        <taxon>Pseudonocardiaceae</taxon>
        <taxon>Allokutzneria</taxon>
    </lineage>
</organism>
<evidence type="ECO:0000256" key="4">
    <source>
        <dbReference type="ARBA" id="ARBA00022989"/>
    </source>
</evidence>
<comment type="subcellular location">
    <subcellularLocation>
        <location evidence="1">Membrane</location>
        <topology evidence="1">Multi-pass membrane protein</topology>
    </subcellularLocation>
</comment>
<comment type="similarity">
    <text evidence="2">Belongs to the purine-cytosine permease (2.A.39) family.</text>
</comment>
<evidence type="ECO:0000256" key="5">
    <source>
        <dbReference type="ARBA" id="ARBA00023136"/>
    </source>
</evidence>
<keyword evidence="3 6" id="KW-0812">Transmembrane</keyword>
<dbReference type="Gene3D" id="1.10.4160.10">
    <property type="entry name" value="Hydantoin permease"/>
    <property type="match status" value="1"/>
</dbReference>
<name>A0ABP7S9N7_9PSEU</name>
<dbReference type="NCBIfam" id="TIGR00800">
    <property type="entry name" value="ncs1"/>
    <property type="match status" value="1"/>
</dbReference>
<evidence type="ECO:0000256" key="2">
    <source>
        <dbReference type="ARBA" id="ARBA00008974"/>
    </source>
</evidence>
<dbReference type="Pfam" id="PF02133">
    <property type="entry name" value="Transp_cyt_pur"/>
    <property type="match status" value="1"/>
</dbReference>
<comment type="caution">
    <text evidence="7">The sequence shown here is derived from an EMBL/GenBank/DDBJ whole genome shotgun (WGS) entry which is preliminary data.</text>
</comment>
<feature type="transmembrane region" description="Helical" evidence="6">
    <location>
        <begin position="180"/>
        <end position="198"/>
    </location>
</feature>
<feature type="transmembrane region" description="Helical" evidence="6">
    <location>
        <begin position="210"/>
        <end position="228"/>
    </location>
</feature>
<evidence type="ECO:0000256" key="3">
    <source>
        <dbReference type="ARBA" id="ARBA00022692"/>
    </source>
</evidence>